<dbReference type="eggNOG" id="COG2207">
    <property type="taxonomic scope" value="Bacteria"/>
</dbReference>
<dbReference type="InterPro" id="IPR018060">
    <property type="entry name" value="HTH_AraC"/>
</dbReference>
<keyword evidence="2" id="KW-0812">Transmembrane</keyword>
<keyword evidence="1" id="KW-0238">DNA-binding</keyword>
<dbReference type="EMBL" id="JPLY01000004">
    <property type="protein sequence ID" value="KFC20878.1"/>
    <property type="molecule type" value="Genomic_DNA"/>
</dbReference>
<keyword evidence="2" id="KW-0472">Membrane</keyword>
<dbReference type="PANTHER" id="PTHR43280">
    <property type="entry name" value="ARAC-FAMILY TRANSCRIPTIONAL REGULATOR"/>
    <property type="match status" value="1"/>
</dbReference>
<feature type="signal peptide" evidence="3">
    <location>
        <begin position="1"/>
        <end position="20"/>
    </location>
</feature>
<dbReference type="STRING" id="421072.SAMN04488097_0195"/>
<name>A0A085BEI3_9FLAO</name>
<keyword evidence="2" id="KW-1133">Transmembrane helix</keyword>
<feature type="transmembrane region" description="Helical" evidence="2">
    <location>
        <begin position="315"/>
        <end position="336"/>
    </location>
</feature>
<dbReference type="GO" id="GO:0043565">
    <property type="term" value="F:sequence-specific DNA binding"/>
    <property type="evidence" value="ECO:0007669"/>
    <property type="project" value="InterPro"/>
</dbReference>
<dbReference type="PROSITE" id="PS01124">
    <property type="entry name" value="HTH_ARAC_FAMILY_2"/>
    <property type="match status" value="1"/>
</dbReference>
<comment type="caution">
    <text evidence="5">The sequence shown here is derived from an EMBL/GenBank/DDBJ whole genome shotgun (WGS) entry which is preliminary data.</text>
</comment>
<dbReference type="AlphaFoldDB" id="A0A085BEI3"/>
<reference evidence="5 6" key="1">
    <citation type="submission" date="2014-07" db="EMBL/GenBank/DDBJ databases">
        <title>Epilithonimonas lactis LMG 22401 Genome.</title>
        <authorList>
            <person name="Pipes S.E."/>
            <person name="Stropko S.J."/>
        </authorList>
    </citation>
    <scope>NUCLEOTIDE SEQUENCE [LARGE SCALE GENOMIC DNA]</scope>
    <source>
        <strain evidence="5 6">LMG 24401</strain>
    </source>
</reference>
<dbReference type="Proteomes" id="UP000028623">
    <property type="component" value="Unassembled WGS sequence"/>
</dbReference>
<protein>
    <recommendedName>
        <fullName evidence="4">HTH araC/xylS-type domain-containing protein</fullName>
    </recommendedName>
</protein>
<dbReference type="Gene3D" id="1.10.10.60">
    <property type="entry name" value="Homeodomain-like"/>
    <property type="match status" value="2"/>
</dbReference>
<evidence type="ECO:0000313" key="5">
    <source>
        <dbReference type="EMBL" id="KFC20878.1"/>
    </source>
</evidence>
<sequence>MLFRIFSLLLFLVFAVNVNAQINDAQNLTKDVRSLMYSDPEKAIKTAQYIVSNQSFGTPDDVYNALLLQSEIYFNLKKYNDAVIKLISADRISGNVDDDLLKAKNEYLIGKLYLELGFLDEYQEAIDAIDARSRSLKKEEEKSCVELWKKELEILKLYHQGKYKECLNEIQSRINSKSDLDTAYGSRLQVIKLNVANNKTSNFQSSESYFQFLAQLADLRSEVKNMNFKEADLITLKNRFPQFNDGVFFADVYREWSKTACGSNSADCFTSRKEYIKILKSTLADKQEARVNIINLIDQKENSKIHNQKEFQNKILFLLAAIAALSLVISLIYYFIIKNRTNVATMEYEKENISKEYERKLSDQLKDFQASHVFTIPEKTENLILANLETFEKSKDVRDPSLSLSVLAKRMNTNSKYLSEVINKHKGKNFNNYLNELRVNYIVEKLTQNPEYLQYKTSYLAEEAGFASRTTFTTIFKNVTGKSPSQFIDELKNK</sequence>
<evidence type="ECO:0000256" key="3">
    <source>
        <dbReference type="SAM" id="SignalP"/>
    </source>
</evidence>
<keyword evidence="3" id="KW-0732">Signal</keyword>
<dbReference type="RefSeq" id="WP_034976479.1">
    <property type="nucleotide sequence ID" value="NZ_FOFI01000001.1"/>
</dbReference>
<accession>A0A085BEI3</accession>
<feature type="chain" id="PRO_5001786858" description="HTH araC/xylS-type domain-containing protein" evidence="3">
    <location>
        <begin position="21"/>
        <end position="494"/>
    </location>
</feature>
<organism evidence="5 6">
    <name type="scientific">Epilithonimonas lactis</name>
    <dbReference type="NCBI Taxonomy" id="421072"/>
    <lineage>
        <taxon>Bacteria</taxon>
        <taxon>Pseudomonadati</taxon>
        <taxon>Bacteroidota</taxon>
        <taxon>Flavobacteriia</taxon>
        <taxon>Flavobacteriales</taxon>
        <taxon>Weeksellaceae</taxon>
        <taxon>Chryseobacterium group</taxon>
        <taxon>Epilithonimonas</taxon>
    </lineage>
</organism>
<keyword evidence="6" id="KW-1185">Reference proteome</keyword>
<evidence type="ECO:0000313" key="6">
    <source>
        <dbReference type="Proteomes" id="UP000028623"/>
    </source>
</evidence>
<dbReference type="OrthoDB" id="5295174at2"/>
<evidence type="ECO:0000259" key="4">
    <source>
        <dbReference type="PROSITE" id="PS01124"/>
    </source>
</evidence>
<evidence type="ECO:0000256" key="2">
    <source>
        <dbReference type="SAM" id="Phobius"/>
    </source>
</evidence>
<dbReference type="SMART" id="SM00342">
    <property type="entry name" value="HTH_ARAC"/>
    <property type="match status" value="1"/>
</dbReference>
<proteinExistence type="predicted"/>
<dbReference type="Pfam" id="PF12833">
    <property type="entry name" value="HTH_18"/>
    <property type="match status" value="1"/>
</dbReference>
<dbReference type="PANTHER" id="PTHR43280:SF29">
    <property type="entry name" value="ARAC-FAMILY TRANSCRIPTIONAL REGULATOR"/>
    <property type="match status" value="1"/>
</dbReference>
<dbReference type="GO" id="GO:0003700">
    <property type="term" value="F:DNA-binding transcription factor activity"/>
    <property type="evidence" value="ECO:0007669"/>
    <property type="project" value="InterPro"/>
</dbReference>
<feature type="domain" description="HTH araC/xylS-type" evidence="4">
    <location>
        <begin position="378"/>
        <end position="490"/>
    </location>
</feature>
<gene>
    <name evidence="5" type="ORF">IO89_11595</name>
</gene>
<evidence type="ECO:0000256" key="1">
    <source>
        <dbReference type="ARBA" id="ARBA00023125"/>
    </source>
</evidence>